<comment type="caution">
    <text evidence="1">The sequence shown here is derived from an EMBL/GenBank/DDBJ whole genome shotgun (WGS) entry which is preliminary data.</text>
</comment>
<sequence length="63" mass="7081">MYTTRLEQLGTSISGRGVDVFLVFPWDVGPALRKACDHGADNDAIHQIRSASIVRRDMFKMET</sequence>
<gene>
    <name evidence="1" type="ORF">Hamer_G004763</name>
</gene>
<accession>A0A8J5JV99</accession>
<dbReference type="Proteomes" id="UP000747542">
    <property type="component" value="Unassembled WGS sequence"/>
</dbReference>
<organism evidence="1 2">
    <name type="scientific">Homarus americanus</name>
    <name type="common">American lobster</name>
    <dbReference type="NCBI Taxonomy" id="6706"/>
    <lineage>
        <taxon>Eukaryota</taxon>
        <taxon>Metazoa</taxon>
        <taxon>Ecdysozoa</taxon>
        <taxon>Arthropoda</taxon>
        <taxon>Crustacea</taxon>
        <taxon>Multicrustacea</taxon>
        <taxon>Malacostraca</taxon>
        <taxon>Eumalacostraca</taxon>
        <taxon>Eucarida</taxon>
        <taxon>Decapoda</taxon>
        <taxon>Pleocyemata</taxon>
        <taxon>Astacidea</taxon>
        <taxon>Nephropoidea</taxon>
        <taxon>Nephropidae</taxon>
        <taxon>Homarus</taxon>
    </lineage>
</organism>
<proteinExistence type="predicted"/>
<dbReference type="EMBL" id="JAHLQT010024847">
    <property type="protein sequence ID" value="KAG7165017.1"/>
    <property type="molecule type" value="Genomic_DNA"/>
</dbReference>
<feature type="non-terminal residue" evidence="1">
    <location>
        <position position="1"/>
    </location>
</feature>
<reference evidence="1" key="1">
    <citation type="journal article" date="2021" name="Sci. Adv.">
        <title>The American lobster genome reveals insights on longevity, neural, and immune adaptations.</title>
        <authorList>
            <person name="Polinski J.M."/>
            <person name="Zimin A.V."/>
            <person name="Clark K.F."/>
            <person name="Kohn A.B."/>
            <person name="Sadowski N."/>
            <person name="Timp W."/>
            <person name="Ptitsyn A."/>
            <person name="Khanna P."/>
            <person name="Romanova D.Y."/>
            <person name="Williams P."/>
            <person name="Greenwood S.J."/>
            <person name="Moroz L.L."/>
            <person name="Walt D.R."/>
            <person name="Bodnar A.G."/>
        </authorList>
    </citation>
    <scope>NUCLEOTIDE SEQUENCE</scope>
    <source>
        <strain evidence="1">GMGI-L3</strain>
    </source>
</reference>
<evidence type="ECO:0000313" key="1">
    <source>
        <dbReference type="EMBL" id="KAG7165017.1"/>
    </source>
</evidence>
<protein>
    <submittedName>
        <fullName evidence="1">Uncharacterized protein</fullName>
    </submittedName>
</protein>
<keyword evidence="2" id="KW-1185">Reference proteome</keyword>
<dbReference type="AlphaFoldDB" id="A0A8J5JV99"/>
<name>A0A8J5JV99_HOMAM</name>
<evidence type="ECO:0000313" key="2">
    <source>
        <dbReference type="Proteomes" id="UP000747542"/>
    </source>
</evidence>